<dbReference type="Pfam" id="PF13307">
    <property type="entry name" value="Helicase_C_2"/>
    <property type="match status" value="1"/>
</dbReference>
<dbReference type="HAMAP" id="MF_02206">
    <property type="entry name" value="DinG_exonucl"/>
    <property type="match status" value="1"/>
</dbReference>
<dbReference type="InterPro" id="IPR006310">
    <property type="entry name" value="DinG"/>
</dbReference>
<evidence type="ECO:0000256" key="2">
    <source>
        <dbReference type="ARBA" id="ARBA00022695"/>
    </source>
</evidence>
<keyword evidence="3" id="KW-0235">DNA replication</keyword>
<dbReference type="RefSeq" id="WP_164335971.1">
    <property type="nucleotide sequence ID" value="NZ_JAAKFZ010000010.1"/>
</dbReference>
<dbReference type="CDD" id="cd06127">
    <property type="entry name" value="DEDDh"/>
    <property type="match status" value="1"/>
</dbReference>
<evidence type="ECO:0000256" key="6">
    <source>
        <dbReference type="ARBA" id="ARBA00022801"/>
    </source>
</evidence>
<dbReference type="NCBIfam" id="TIGR01407">
    <property type="entry name" value="dinG_rel"/>
    <property type="match status" value="1"/>
</dbReference>
<evidence type="ECO:0000256" key="4">
    <source>
        <dbReference type="ARBA" id="ARBA00022722"/>
    </source>
</evidence>
<evidence type="ECO:0000259" key="12">
    <source>
        <dbReference type="PROSITE" id="PS51193"/>
    </source>
</evidence>
<dbReference type="InterPro" id="IPR014013">
    <property type="entry name" value="Helic_SF1/SF2_ATP-bd_DinG/Rad3"/>
</dbReference>
<dbReference type="PANTHER" id="PTHR30231:SF41">
    <property type="entry name" value="DNA POLYMERASE III SUBUNIT EPSILON"/>
    <property type="match status" value="1"/>
</dbReference>
<keyword evidence="6 10" id="KW-0378">Hydrolase</keyword>
<dbReference type="GO" id="GO:0003887">
    <property type="term" value="F:DNA-directed DNA polymerase activity"/>
    <property type="evidence" value="ECO:0007669"/>
    <property type="project" value="UniProtKB-KW"/>
</dbReference>
<dbReference type="GO" id="GO:0004386">
    <property type="term" value="F:helicase activity"/>
    <property type="evidence" value="ECO:0007669"/>
    <property type="project" value="UniProtKB-KW"/>
</dbReference>
<dbReference type="PANTHER" id="PTHR30231">
    <property type="entry name" value="DNA POLYMERASE III SUBUNIT EPSILON"/>
    <property type="match status" value="1"/>
</dbReference>
<dbReference type="GO" id="GO:0005829">
    <property type="term" value="C:cytosol"/>
    <property type="evidence" value="ECO:0007669"/>
    <property type="project" value="TreeGrafter"/>
</dbReference>
<keyword evidence="5 10" id="KW-0547">Nucleotide-binding</keyword>
<reference evidence="13 14" key="1">
    <citation type="submission" date="2020-02" db="EMBL/GenBank/DDBJ databases">
        <title>M-like protein SrM is not crucial to the virulence of a novel isolate of Streptococcus equi subsp. ruminatorum from Macaca mulatta.</title>
        <authorList>
            <person name="Guo G."/>
            <person name="Cheng L."/>
            <person name="Zhang W."/>
        </authorList>
    </citation>
    <scope>NUCLEOTIDE SEQUENCE [LARGE SCALE GENOMIC DNA]</scope>
    <source>
        <strain evidence="13 14">FJ1804</strain>
    </source>
</reference>
<feature type="short sequence motif" description="DEAH box" evidence="10">
    <location>
        <begin position="443"/>
        <end position="446"/>
    </location>
</feature>
<dbReference type="SMART" id="SM00491">
    <property type="entry name" value="HELICc2"/>
    <property type="match status" value="1"/>
</dbReference>
<dbReference type="Pfam" id="PF00270">
    <property type="entry name" value="DEAD"/>
    <property type="match status" value="1"/>
</dbReference>
<evidence type="ECO:0000256" key="7">
    <source>
        <dbReference type="ARBA" id="ARBA00022839"/>
    </source>
</evidence>
<dbReference type="InterPro" id="IPR006555">
    <property type="entry name" value="ATP-dep_Helicase_C"/>
</dbReference>
<keyword evidence="1" id="KW-0808">Transferase</keyword>
<evidence type="ECO:0000256" key="9">
    <source>
        <dbReference type="ARBA" id="ARBA00022932"/>
    </source>
</evidence>
<dbReference type="Proteomes" id="UP000479499">
    <property type="component" value="Unassembled WGS sequence"/>
</dbReference>
<dbReference type="InterPro" id="IPR013520">
    <property type="entry name" value="Ribonucl_H"/>
</dbReference>
<dbReference type="Gene3D" id="3.30.420.10">
    <property type="entry name" value="Ribonuclease H-like superfamily/Ribonuclease H"/>
    <property type="match status" value="1"/>
</dbReference>
<evidence type="ECO:0000256" key="10">
    <source>
        <dbReference type="HAMAP-Rule" id="MF_02206"/>
    </source>
</evidence>
<comment type="similarity">
    <text evidence="10 11">Belongs to the helicase family. DinG subfamily. Type 2 sub-subfamily.</text>
</comment>
<dbReference type="SUPFAM" id="SSF53098">
    <property type="entry name" value="Ribonuclease H-like"/>
    <property type="match status" value="1"/>
</dbReference>
<dbReference type="GO" id="GO:0016818">
    <property type="term" value="F:hydrolase activity, acting on acid anhydrides, in phosphorus-containing anhydrides"/>
    <property type="evidence" value="ECO:0007669"/>
    <property type="project" value="InterPro"/>
</dbReference>
<evidence type="ECO:0000256" key="5">
    <source>
        <dbReference type="ARBA" id="ARBA00022741"/>
    </source>
</evidence>
<dbReference type="EMBL" id="JAAKFZ010000010">
    <property type="protein sequence ID" value="NGL84121.1"/>
    <property type="molecule type" value="Genomic_DNA"/>
</dbReference>
<dbReference type="NCBIfam" id="TIGR00573">
    <property type="entry name" value="dnaq"/>
    <property type="match status" value="1"/>
</dbReference>
<keyword evidence="8 10" id="KW-0067">ATP-binding</keyword>
<protein>
    <recommendedName>
        <fullName evidence="10 11">3'-5' exonuclease DinG</fullName>
        <ecNumber evidence="10 11">3.1.-.-</ecNumber>
    </recommendedName>
</protein>
<dbReference type="InterPro" id="IPR012337">
    <property type="entry name" value="RNaseH-like_sf"/>
</dbReference>
<dbReference type="AlphaFoldDB" id="A0A6M1KYE0"/>
<feature type="domain" description="Helicase ATP-binding" evidence="12">
    <location>
        <begin position="236"/>
        <end position="496"/>
    </location>
</feature>
<name>A0A6M1KYE0_9STRE</name>
<organism evidence="13 14">
    <name type="scientific">Streptococcus equi subsp. ruminatorum</name>
    <dbReference type="NCBI Taxonomy" id="254358"/>
    <lineage>
        <taxon>Bacteria</taxon>
        <taxon>Bacillati</taxon>
        <taxon>Bacillota</taxon>
        <taxon>Bacilli</taxon>
        <taxon>Lactobacillales</taxon>
        <taxon>Streptococcaceae</taxon>
        <taxon>Streptococcus</taxon>
    </lineage>
</organism>
<keyword evidence="4 10" id="KW-0540">Nuclease</keyword>
<dbReference type="InterPro" id="IPR006054">
    <property type="entry name" value="DnaQ"/>
</dbReference>
<keyword evidence="2" id="KW-0548">Nucleotidyltransferase</keyword>
<dbReference type="InterPro" id="IPR036397">
    <property type="entry name" value="RNaseH_sf"/>
</dbReference>
<keyword evidence="9" id="KW-0239">DNA-directed DNA polymerase</keyword>
<evidence type="ECO:0000256" key="11">
    <source>
        <dbReference type="RuleBase" id="RU364106"/>
    </source>
</evidence>
<dbReference type="GO" id="GO:0005524">
    <property type="term" value="F:ATP binding"/>
    <property type="evidence" value="ECO:0007669"/>
    <property type="project" value="UniProtKB-UniRule"/>
</dbReference>
<dbReference type="Pfam" id="PF00929">
    <property type="entry name" value="RNase_T"/>
    <property type="match status" value="1"/>
</dbReference>
<dbReference type="EC" id="3.1.-.-" evidence="10 11"/>
<dbReference type="InterPro" id="IPR011545">
    <property type="entry name" value="DEAD/DEAH_box_helicase_dom"/>
</dbReference>
<evidence type="ECO:0000256" key="3">
    <source>
        <dbReference type="ARBA" id="ARBA00022705"/>
    </source>
</evidence>
<evidence type="ECO:0000313" key="13">
    <source>
        <dbReference type="EMBL" id="NGL84121.1"/>
    </source>
</evidence>
<dbReference type="NCBIfam" id="NF005569">
    <property type="entry name" value="PRK07246.1"/>
    <property type="match status" value="1"/>
</dbReference>
<sequence>MINEFSQKYAVIDLEATSPGPTASIIQVGIVIVEGKEIVDSYQTDINPHEPLSDHIKALTGITDQQLAQAPDFSQVARTIFELIEDCVFVAHNVTFDANLLAEALFLEGYDLLTPRVDTVELAQIFYPSLEKYSLSHLSEVLALNLSDAHTAIADAQATANLFIKLLHKIESLPRECLETLLLYADSLLYETAMIVRQALAVSRPYSTSDYIKINQILLKKPDQLTKPYQLSQSFEINAALLGLEERPKQLSFAKIVEETLFQTEPAFIEAQAGIGKTYGYLLPLLAQKHQTQILVSVPTKLLQDQIMANEVRAIQEQFHIDCHSIKGPANYIKLDSFQESLNQLDDNRLVNRYKMQLLVWLLETRTGDLDEIKQKQRFAAYFDQIKHDGSIQQTSPFYAYDFWQQSYQRAKSARLLITNHAYFLHRIQDDKAFAKGKILVFDEAQALMLQLEELAHQRLNIADTLQELQEQLAVPSSLLEQRLLEGIAFELNQLSSHYHQEEEKQQAQASQHLLRLQEHVKELGAAASQSLKQLFKQQEMDYWVSSEQQADKRQTFLNGSSRTVLQFKALLPEVFKAYFVSATLQISPSISLADLLGFDTYSYHQLAKEKSTQQLVVIDQDMPLIKDLTDEAYTQAIAARLLVLHQQQQVPILVLFNAKKHMLMVSDYLEANQVQHLTQGKNGTAYQIKKRFDRGEQSMLLGLAAFWEGADFVHADRMIEVITRLPFDNPEDIATQKMQRQLQAMGKQPFNDYFLPMMILRLKQALGRTLRRKEQKSAVLILDRRMLTMSYGQTILHSLEEEFLVSQQNFQDSLAEIGDFLI</sequence>
<comment type="function">
    <text evidence="10 11">3'-5' exonuclease.</text>
</comment>
<dbReference type="InterPro" id="IPR027417">
    <property type="entry name" value="P-loop_NTPase"/>
</dbReference>
<comment type="caution">
    <text evidence="13">The sequence shown here is derived from an EMBL/GenBank/DDBJ whole genome shotgun (WGS) entry which is preliminary data.</text>
</comment>
<dbReference type="Gene3D" id="3.40.50.300">
    <property type="entry name" value="P-loop containing nucleotide triphosphate hydrolases"/>
    <property type="match status" value="2"/>
</dbReference>
<accession>A0A6M1KYE0</accession>
<keyword evidence="13" id="KW-0347">Helicase</keyword>
<evidence type="ECO:0000313" key="14">
    <source>
        <dbReference type="Proteomes" id="UP000479499"/>
    </source>
</evidence>
<evidence type="ECO:0000256" key="8">
    <source>
        <dbReference type="ARBA" id="ARBA00022840"/>
    </source>
</evidence>
<keyword evidence="7 10" id="KW-0269">Exonuclease</keyword>
<dbReference type="SUPFAM" id="SSF52540">
    <property type="entry name" value="P-loop containing nucleoside triphosphate hydrolases"/>
    <property type="match status" value="1"/>
</dbReference>
<dbReference type="GO" id="GO:0045004">
    <property type="term" value="P:DNA replication proofreading"/>
    <property type="evidence" value="ECO:0007669"/>
    <property type="project" value="TreeGrafter"/>
</dbReference>
<dbReference type="PROSITE" id="PS51193">
    <property type="entry name" value="HELICASE_ATP_BIND_2"/>
    <property type="match status" value="1"/>
</dbReference>
<dbReference type="SMART" id="SM00479">
    <property type="entry name" value="EXOIII"/>
    <property type="match status" value="1"/>
</dbReference>
<dbReference type="GO" id="GO:0003677">
    <property type="term" value="F:DNA binding"/>
    <property type="evidence" value="ECO:0007669"/>
    <property type="project" value="InterPro"/>
</dbReference>
<gene>
    <name evidence="10 11" type="primary">dinG</name>
    <name evidence="13" type="ORF">G5B50_04960</name>
</gene>
<feature type="binding site" evidence="10">
    <location>
        <begin position="271"/>
        <end position="278"/>
    </location>
    <ligand>
        <name>ATP</name>
        <dbReference type="ChEBI" id="CHEBI:30616"/>
    </ligand>
</feature>
<evidence type="ECO:0000256" key="1">
    <source>
        <dbReference type="ARBA" id="ARBA00022679"/>
    </source>
</evidence>
<dbReference type="GO" id="GO:0008408">
    <property type="term" value="F:3'-5' exonuclease activity"/>
    <property type="evidence" value="ECO:0007669"/>
    <property type="project" value="UniProtKB-UniRule"/>
</dbReference>
<proteinExistence type="inferred from homology"/>
<dbReference type="FunFam" id="3.30.420.10:FF:000045">
    <property type="entry name" value="3'-5' exonuclease DinG"/>
    <property type="match status" value="1"/>
</dbReference>